<dbReference type="InterPro" id="IPR051127">
    <property type="entry name" value="Fungal_SecMet_Regulators"/>
</dbReference>
<dbReference type="SMART" id="SM00066">
    <property type="entry name" value="GAL4"/>
    <property type="match status" value="1"/>
</dbReference>
<proteinExistence type="predicted"/>
<gene>
    <name evidence="7" type="ORF">SAPIO_CDS1976</name>
</gene>
<comment type="caution">
    <text evidence="7">The sequence shown here is derived from an EMBL/GenBank/DDBJ whole genome shotgun (WGS) entry which is preliminary data.</text>
</comment>
<evidence type="ECO:0000256" key="5">
    <source>
        <dbReference type="SAM" id="MobiDB-lite"/>
    </source>
</evidence>
<dbReference type="PROSITE" id="PS00463">
    <property type="entry name" value="ZN2_CY6_FUNGAL_1"/>
    <property type="match status" value="1"/>
</dbReference>
<dbReference type="GO" id="GO:0008270">
    <property type="term" value="F:zinc ion binding"/>
    <property type="evidence" value="ECO:0007669"/>
    <property type="project" value="InterPro"/>
</dbReference>
<dbReference type="InterPro" id="IPR001138">
    <property type="entry name" value="Zn2Cys6_DnaBD"/>
</dbReference>
<organism evidence="7 8">
    <name type="scientific">Pseudallescheria apiosperma</name>
    <name type="common">Scedosporium apiospermum</name>
    <dbReference type="NCBI Taxonomy" id="563466"/>
    <lineage>
        <taxon>Eukaryota</taxon>
        <taxon>Fungi</taxon>
        <taxon>Dikarya</taxon>
        <taxon>Ascomycota</taxon>
        <taxon>Pezizomycotina</taxon>
        <taxon>Sordariomycetes</taxon>
        <taxon>Hypocreomycetidae</taxon>
        <taxon>Microascales</taxon>
        <taxon>Microascaceae</taxon>
        <taxon>Scedosporium</taxon>
    </lineage>
</organism>
<dbReference type="SUPFAM" id="SSF57701">
    <property type="entry name" value="Zn2/Cys6 DNA-binding domain"/>
    <property type="match status" value="1"/>
</dbReference>
<dbReference type="VEuPathDB" id="FungiDB:SAPIO_CDS1976"/>
<evidence type="ECO:0000256" key="3">
    <source>
        <dbReference type="ARBA" id="ARBA00023163"/>
    </source>
</evidence>
<dbReference type="HOGENOM" id="CLU_011777_2_0_1"/>
<dbReference type="CDD" id="cd00067">
    <property type="entry name" value="GAL4"/>
    <property type="match status" value="1"/>
</dbReference>
<dbReference type="InterPro" id="IPR007219">
    <property type="entry name" value="XnlR_reg_dom"/>
</dbReference>
<protein>
    <recommendedName>
        <fullName evidence="6">Zn(2)-C6 fungal-type domain-containing protein</fullName>
    </recommendedName>
</protein>
<dbReference type="EMBL" id="JOWA01000077">
    <property type="protein sequence ID" value="KEZ45621.1"/>
    <property type="molecule type" value="Genomic_DNA"/>
</dbReference>
<dbReference type="GO" id="GO:0003677">
    <property type="term" value="F:DNA binding"/>
    <property type="evidence" value="ECO:0007669"/>
    <property type="project" value="InterPro"/>
</dbReference>
<dbReference type="OrthoDB" id="5344325at2759"/>
<dbReference type="PROSITE" id="PS50048">
    <property type="entry name" value="ZN2_CY6_FUNGAL_2"/>
    <property type="match status" value="1"/>
</dbReference>
<evidence type="ECO:0000259" key="6">
    <source>
        <dbReference type="PROSITE" id="PS50048"/>
    </source>
</evidence>
<accession>A0A084GE59</accession>
<keyword evidence="2" id="KW-0805">Transcription regulation</keyword>
<keyword evidence="1" id="KW-0479">Metal-binding</keyword>
<evidence type="ECO:0000256" key="1">
    <source>
        <dbReference type="ARBA" id="ARBA00022723"/>
    </source>
</evidence>
<dbReference type="Proteomes" id="UP000028545">
    <property type="component" value="Unassembled WGS sequence"/>
</dbReference>
<dbReference type="PANTHER" id="PTHR47424:SF6">
    <property type="entry name" value="PROLINE UTILIZATION TRANS-ACTIVATOR"/>
    <property type="match status" value="1"/>
</dbReference>
<keyword evidence="4" id="KW-0539">Nucleus</keyword>
<feature type="compositionally biased region" description="Polar residues" evidence="5">
    <location>
        <begin position="117"/>
        <end position="134"/>
    </location>
</feature>
<feature type="domain" description="Zn(2)-C6 fungal-type" evidence="6">
    <location>
        <begin position="28"/>
        <end position="60"/>
    </location>
</feature>
<dbReference type="SMART" id="SM00906">
    <property type="entry name" value="Fungal_trans"/>
    <property type="match status" value="1"/>
</dbReference>
<name>A0A084GE59_PSEDA</name>
<dbReference type="PANTHER" id="PTHR47424">
    <property type="entry name" value="REGULATORY PROTEIN GAL4"/>
    <property type="match status" value="1"/>
</dbReference>
<dbReference type="GO" id="GO:0006351">
    <property type="term" value="P:DNA-templated transcription"/>
    <property type="evidence" value="ECO:0007669"/>
    <property type="project" value="InterPro"/>
</dbReference>
<keyword evidence="3" id="KW-0804">Transcription</keyword>
<sequence length="837" mass="92194">MADSPPDAAARRRLRRVPEQLRKRSAHSCDLCRKRRCKCVPGPAGRGCATCEKHNVECSYALPRKSRFYGSVDDLGDRHKCLEAIVRGAFPGEPTATVADLRKLGERMGYSMPEPTIPSTRPLESSEPTISYPSSEAPIRRPLVPSHEAVSRRNSCPDVFGARVPEGVDGDSSPDDAESLGLIRDPTGRQHYIGPSGSLQFLSQLRRLLISRNQRLPVNNDNSPTASKFTEDDTARALEADSITVDTTDPVVAAADHGGVAGDVVAAQDELSPGSISSSIARDFTMQPWDAAGDLFRKLPSRLVTDSLLQSYFKNAHEDFPLFHRGTFEEEYESYWALLKQRITAPEPCLQASQMEWGWVATLQMLIVFGSMCDPSIPGIDHTTLRRQCVSVTRSLLPQLVSKCTLSNVRALLLLSLFLHNNNERNAAWNLVGTATRISFALGLHRRDVAAYFRPIEREVRKRVFCTLYSFEQFLASSLGRPSGLNDFDVEIALPREGLLGTGTDRVVALSLKLQNILGRARISQAVRSLASGNTDTQRHEESAKETISALKAWRDEVAASQSLNIPSISEPDDAFKEDDAPVTMSFTEIKLLLSWQDRTRLRAALVLNMQYRYIAIMVARPFLLRDTAMARVVARTDNKNTTNDTPRSDAHSHLASVCVQNACQLAKIVLLLAEFELLNGVCGMDVFYAYSASMLIQSIRLVVSKVPKSGTMKRFARVMATFEDSVFNHDALPHAATPRKDSGTQLHATGQDIPAIHHLGSTDPLLLAPQPATASAFLDPSFPMMAGWPQGDWSTFGADDGREFGGWIASLLQPAMDTPMVTEFGDMDSILRNAPM</sequence>
<dbReference type="GO" id="GO:0000981">
    <property type="term" value="F:DNA-binding transcription factor activity, RNA polymerase II-specific"/>
    <property type="evidence" value="ECO:0007669"/>
    <property type="project" value="InterPro"/>
</dbReference>
<dbReference type="Pfam" id="PF04082">
    <property type="entry name" value="Fungal_trans"/>
    <property type="match status" value="1"/>
</dbReference>
<reference evidence="7 8" key="1">
    <citation type="journal article" date="2014" name="Genome Announc.">
        <title>Draft genome sequence of the pathogenic fungus Scedosporium apiospermum.</title>
        <authorList>
            <person name="Vandeputte P."/>
            <person name="Ghamrawi S."/>
            <person name="Rechenmann M."/>
            <person name="Iltis A."/>
            <person name="Giraud S."/>
            <person name="Fleury M."/>
            <person name="Thornton C."/>
            <person name="Delhaes L."/>
            <person name="Meyer W."/>
            <person name="Papon N."/>
            <person name="Bouchara J.P."/>
        </authorList>
    </citation>
    <scope>NUCLEOTIDE SEQUENCE [LARGE SCALE GENOMIC DNA]</scope>
    <source>
        <strain evidence="7 8">IHEM 14462</strain>
    </source>
</reference>
<evidence type="ECO:0000313" key="7">
    <source>
        <dbReference type="EMBL" id="KEZ45621.1"/>
    </source>
</evidence>
<dbReference type="AlphaFoldDB" id="A0A084GE59"/>
<keyword evidence="8" id="KW-1185">Reference proteome</keyword>
<dbReference type="OMA" id="EVRKWVF"/>
<dbReference type="CDD" id="cd12148">
    <property type="entry name" value="fungal_TF_MHR"/>
    <property type="match status" value="1"/>
</dbReference>
<dbReference type="InterPro" id="IPR036864">
    <property type="entry name" value="Zn2-C6_fun-type_DNA-bd_sf"/>
</dbReference>
<dbReference type="GeneID" id="27721048"/>
<dbReference type="Pfam" id="PF00172">
    <property type="entry name" value="Zn_clus"/>
    <property type="match status" value="1"/>
</dbReference>
<evidence type="ECO:0000256" key="2">
    <source>
        <dbReference type="ARBA" id="ARBA00023015"/>
    </source>
</evidence>
<evidence type="ECO:0000256" key="4">
    <source>
        <dbReference type="ARBA" id="ARBA00023242"/>
    </source>
</evidence>
<dbReference type="Gene3D" id="4.10.240.10">
    <property type="entry name" value="Zn(2)-C6 fungal-type DNA-binding domain"/>
    <property type="match status" value="1"/>
</dbReference>
<dbReference type="KEGG" id="sapo:SAPIO_CDS1976"/>
<evidence type="ECO:0000313" key="8">
    <source>
        <dbReference type="Proteomes" id="UP000028545"/>
    </source>
</evidence>
<feature type="region of interest" description="Disordered" evidence="5">
    <location>
        <begin position="109"/>
        <end position="139"/>
    </location>
</feature>
<dbReference type="RefSeq" id="XP_016645420.1">
    <property type="nucleotide sequence ID" value="XM_016785123.1"/>
</dbReference>